<feature type="compositionally biased region" description="Basic and acidic residues" evidence="3">
    <location>
        <begin position="102"/>
        <end position="112"/>
    </location>
</feature>
<dbReference type="SUPFAM" id="SSF54928">
    <property type="entry name" value="RNA-binding domain, RBD"/>
    <property type="match status" value="1"/>
</dbReference>
<accession>A0AA39U7Z3</accession>
<dbReference type="InterPro" id="IPR012677">
    <property type="entry name" value="Nucleotide-bd_a/b_plait_sf"/>
</dbReference>
<dbReference type="PANTHER" id="PTHR23204">
    <property type="entry name" value="CLEAVAGE AND POLYADENYLATION SPECIFIC FACTOR"/>
    <property type="match status" value="1"/>
</dbReference>
<sequence>MAENEEDTFDIDIYGDGGQDYQQDATDDAMKAEDSSEHANHTAAAPNATTAFPSNEQDISPTVKQENGQGGNDVAQKISSTDESAPDPVHLPKQAPQAQGLKRKDGADDRPVDPGATTALFVSELHWWVNDDDVRGWANQAQCEDELEEITFSEHKVNGKSKGQAYVLFSSPQAATAAKQKIESFGEGQQYTKKFTVSYTNPYTNPFKTLPKDGPMRNSGPASNNRSSSGAYGGATGGANGMPSQSMGYNNSGSYRGNRGGYNNRGGGTNSMGGYNRGGFQQPMAGGFQSGFQATPMGGMQPYGGFQNRGGMAGGMRGGPMGMRGGRGGMGNGIGNGIMGMPMSGMGMGPMGGMGMNMPQMGVGMGMQGNQAHFNPAFFPQQQQGQQGVGSPDANWNPHGAKRTRQE</sequence>
<evidence type="ECO:0000313" key="6">
    <source>
        <dbReference type="Proteomes" id="UP001166286"/>
    </source>
</evidence>
<evidence type="ECO:0000256" key="1">
    <source>
        <dbReference type="ARBA" id="ARBA00006265"/>
    </source>
</evidence>
<dbReference type="GO" id="GO:0005634">
    <property type="term" value="C:nucleus"/>
    <property type="evidence" value="ECO:0007669"/>
    <property type="project" value="UniProtKB-SubCell"/>
</dbReference>
<evidence type="ECO:0000313" key="5">
    <source>
        <dbReference type="EMBL" id="KAK0509876.1"/>
    </source>
</evidence>
<feature type="compositionally biased region" description="Basic and acidic residues" evidence="3">
    <location>
        <begin position="28"/>
        <end position="40"/>
    </location>
</feature>
<dbReference type="GO" id="GO:0006397">
    <property type="term" value="P:mRNA processing"/>
    <property type="evidence" value="ECO:0007669"/>
    <property type="project" value="UniProtKB-KW"/>
</dbReference>
<gene>
    <name evidence="5" type="ORF">JMJ35_007270</name>
</gene>
<feature type="compositionally biased region" description="Gly residues" evidence="3">
    <location>
        <begin position="231"/>
        <end position="240"/>
    </location>
</feature>
<dbReference type="InterPro" id="IPR000504">
    <property type="entry name" value="RRM_dom"/>
</dbReference>
<name>A0AA39U7Z3_9LECA</name>
<comment type="similarity">
    <text evidence="1">Belongs to the RRM CPSF6/7 family.</text>
</comment>
<organism evidence="5 6">
    <name type="scientific">Cladonia borealis</name>
    <dbReference type="NCBI Taxonomy" id="184061"/>
    <lineage>
        <taxon>Eukaryota</taxon>
        <taxon>Fungi</taxon>
        <taxon>Dikarya</taxon>
        <taxon>Ascomycota</taxon>
        <taxon>Pezizomycotina</taxon>
        <taxon>Lecanoromycetes</taxon>
        <taxon>OSLEUM clade</taxon>
        <taxon>Lecanoromycetidae</taxon>
        <taxon>Lecanorales</taxon>
        <taxon>Lecanorineae</taxon>
        <taxon>Cladoniaceae</taxon>
        <taxon>Cladonia</taxon>
    </lineage>
</organism>
<feature type="region of interest" description="Disordered" evidence="3">
    <location>
        <begin position="1"/>
        <end position="114"/>
    </location>
</feature>
<reference evidence="5" key="1">
    <citation type="submission" date="2023-03" db="EMBL/GenBank/DDBJ databases">
        <title>Complete genome of Cladonia borealis.</title>
        <authorList>
            <person name="Park H."/>
        </authorList>
    </citation>
    <scope>NUCLEOTIDE SEQUENCE</scope>
    <source>
        <strain evidence="5">ANT050790</strain>
    </source>
</reference>
<dbReference type="Gene3D" id="3.30.70.330">
    <property type="match status" value="1"/>
</dbReference>
<feature type="compositionally biased region" description="Polar residues" evidence="3">
    <location>
        <begin position="52"/>
        <end position="67"/>
    </location>
</feature>
<dbReference type="Proteomes" id="UP001166286">
    <property type="component" value="Unassembled WGS sequence"/>
</dbReference>
<dbReference type="EMBL" id="JAFEKC020000017">
    <property type="protein sequence ID" value="KAK0509876.1"/>
    <property type="molecule type" value="Genomic_DNA"/>
</dbReference>
<feature type="compositionally biased region" description="Low complexity" evidence="3">
    <location>
        <begin position="11"/>
        <end position="24"/>
    </location>
</feature>
<feature type="region of interest" description="Disordered" evidence="3">
    <location>
        <begin position="203"/>
        <end position="270"/>
    </location>
</feature>
<dbReference type="GO" id="GO:0003723">
    <property type="term" value="F:RNA binding"/>
    <property type="evidence" value="ECO:0007669"/>
    <property type="project" value="UniProtKB-UniRule"/>
</dbReference>
<dbReference type="InterPro" id="IPR034772">
    <property type="entry name" value="CPSF6/7"/>
</dbReference>
<evidence type="ECO:0000256" key="2">
    <source>
        <dbReference type="PROSITE-ProRule" id="PRU00176"/>
    </source>
</evidence>
<keyword evidence="2" id="KW-0694">RNA-binding</keyword>
<protein>
    <recommendedName>
        <fullName evidence="4">RRM domain-containing protein</fullName>
    </recommendedName>
</protein>
<proteinExistence type="inferred from homology"/>
<dbReference type="InterPro" id="IPR035979">
    <property type="entry name" value="RBD_domain_sf"/>
</dbReference>
<evidence type="ECO:0000256" key="3">
    <source>
        <dbReference type="SAM" id="MobiDB-lite"/>
    </source>
</evidence>
<feature type="domain" description="RRM" evidence="4">
    <location>
        <begin position="118"/>
        <end position="202"/>
    </location>
</feature>
<evidence type="ECO:0000259" key="4">
    <source>
        <dbReference type="PROSITE" id="PS50102"/>
    </source>
</evidence>
<keyword evidence="6" id="KW-1185">Reference proteome</keyword>
<dbReference type="AlphaFoldDB" id="A0AA39U7Z3"/>
<dbReference type="PROSITE" id="PS50102">
    <property type="entry name" value="RRM"/>
    <property type="match status" value="1"/>
</dbReference>
<feature type="region of interest" description="Disordered" evidence="3">
    <location>
        <begin position="370"/>
        <end position="407"/>
    </location>
</feature>
<feature type="compositionally biased region" description="Gly residues" evidence="3">
    <location>
        <begin position="258"/>
        <end position="270"/>
    </location>
</feature>
<feature type="compositionally biased region" description="Low complexity" evidence="3">
    <location>
        <begin position="41"/>
        <end position="51"/>
    </location>
</feature>
<feature type="compositionally biased region" description="Low complexity" evidence="3">
    <location>
        <begin position="248"/>
        <end position="257"/>
    </location>
</feature>
<dbReference type="SMART" id="SM00360">
    <property type="entry name" value="RRM"/>
    <property type="match status" value="1"/>
</dbReference>
<comment type="caution">
    <text evidence="5">The sequence shown here is derived from an EMBL/GenBank/DDBJ whole genome shotgun (WGS) entry which is preliminary data.</text>
</comment>
<feature type="compositionally biased region" description="Acidic residues" evidence="3">
    <location>
        <begin position="1"/>
        <end position="10"/>
    </location>
</feature>